<sequence>MPLTPGMAATAEITTDRPMVKDMKNTLRVLMVILCALLAPASIGLAATVNSKTLSASVGGVTIPIYLYKPDGKGPFPLVILSHGSPRLPGGRLSYGPRTLREQALALVASGAAVAVVIRRGYGGNGKWVEGYKSDCSRPNYHDAGLVSAQDIDAALEILAREPDIDRARVVLVGHSAGAFASVAAATREKILGVVSFAAGRGSLEPDKVACEDKLVEAMQDYGRATRVPELWIYSQNDHFFGPRLANELRDAFVKAGGKATLISAPPYKAEGHGYIFNIAGWKPDVDAFLKRIGFFP</sequence>
<dbReference type="InterPro" id="IPR000073">
    <property type="entry name" value="AB_hydrolase_1"/>
</dbReference>
<dbReference type="EMBL" id="JBEWSZ010000004">
    <property type="protein sequence ID" value="MET2831518.1"/>
    <property type="molecule type" value="Genomic_DNA"/>
</dbReference>
<accession>A0ABV2DPA7</accession>
<evidence type="ECO:0000313" key="5">
    <source>
        <dbReference type="Proteomes" id="UP001548832"/>
    </source>
</evidence>
<dbReference type="GO" id="GO:0016787">
    <property type="term" value="F:hydrolase activity"/>
    <property type="evidence" value="ECO:0007669"/>
    <property type="project" value="UniProtKB-KW"/>
</dbReference>
<comment type="similarity">
    <text evidence="2">Belongs to the AB hydrolase superfamily. FUS2 hydrolase family.</text>
</comment>
<dbReference type="Proteomes" id="UP001548832">
    <property type="component" value="Unassembled WGS sequence"/>
</dbReference>
<feature type="domain" description="AB hydrolase-1" evidence="3">
    <location>
        <begin position="79"/>
        <end position="246"/>
    </location>
</feature>
<evidence type="ECO:0000256" key="2">
    <source>
        <dbReference type="ARBA" id="ARBA00038115"/>
    </source>
</evidence>
<dbReference type="InterPro" id="IPR029058">
    <property type="entry name" value="AB_hydrolase_fold"/>
</dbReference>
<dbReference type="Gene3D" id="3.40.50.1820">
    <property type="entry name" value="alpha/beta hydrolase"/>
    <property type="match status" value="1"/>
</dbReference>
<proteinExistence type="inferred from homology"/>
<evidence type="ECO:0000256" key="1">
    <source>
        <dbReference type="ARBA" id="ARBA00022801"/>
    </source>
</evidence>
<keyword evidence="5" id="KW-1185">Reference proteome</keyword>
<gene>
    <name evidence="4" type="ORF">ABVQ20_31685</name>
</gene>
<organism evidence="4 5">
    <name type="scientific">Mesorhizobium shangrilense</name>
    <dbReference type="NCBI Taxonomy" id="460060"/>
    <lineage>
        <taxon>Bacteria</taxon>
        <taxon>Pseudomonadati</taxon>
        <taxon>Pseudomonadota</taxon>
        <taxon>Alphaproteobacteria</taxon>
        <taxon>Hyphomicrobiales</taxon>
        <taxon>Phyllobacteriaceae</taxon>
        <taxon>Mesorhizobium</taxon>
    </lineage>
</organism>
<dbReference type="Pfam" id="PF12697">
    <property type="entry name" value="Abhydrolase_6"/>
    <property type="match status" value="1"/>
</dbReference>
<dbReference type="InterPro" id="IPR050261">
    <property type="entry name" value="FrsA_esterase"/>
</dbReference>
<keyword evidence="1 4" id="KW-0378">Hydrolase</keyword>
<protein>
    <submittedName>
        <fullName evidence="4">Alpha/beta fold hydrolase</fullName>
    </submittedName>
</protein>
<name>A0ABV2DPA7_9HYPH</name>
<dbReference type="SUPFAM" id="SSF53474">
    <property type="entry name" value="alpha/beta-Hydrolases"/>
    <property type="match status" value="1"/>
</dbReference>
<dbReference type="RefSeq" id="WP_354463630.1">
    <property type="nucleotide sequence ID" value="NZ_JBEWSZ010000004.1"/>
</dbReference>
<comment type="caution">
    <text evidence="4">The sequence shown here is derived from an EMBL/GenBank/DDBJ whole genome shotgun (WGS) entry which is preliminary data.</text>
</comment>
<dbReference type="PANTHER" id="PTHR22946">
    <property type="entry name" value="DIENELACTONE HYDROLASE DOMAIN-CONTAINING PROTEIN-RELATED"/>
    <property type="match status" value="1"/>
</dbReference>
<evidence type="ECO:0000313" key="4">
    <source>
        <dbReference type="EMBL" id="MET2831518.1"/>
    </source>
</evidence>
<dbReference type="PANTHER" id="PTHR22946:SF9">
    <property type="entry name" value="POLYKETIDE TRANSFERASE AF380"/>
    <property type="match status" value="1"/>
</dbReference>
<reference evidence="4 5" key="1">
    <citation type="submission" date="2024-06" db="EMBL/GenBank/DDBJ databases">
        <authorList>
            <person name="Kim D.-U."/>
        </authorList>
    </citation>
    <scope>NUCLEOTIDE SEQUENCE [LARGE SCALE GENOMIC DNA]</scope>
    <source>
        <strain evidence="4 5">KACC15460</strain>
    </source>
</reference>
<evidence type="ECO:0000259" key="3">
    <source>
        <dbReference type="Pfam" id="PF12697"/>
    </source>
</evidence>